<dbReference type="GeneID" id="54413253"/>
<proteinExistence type="predicted"/>
<dbReference type="EMBL" id="ML977503">
    <property type="protein sequence ID" value="KAF2130782.1"/>
    <property type="molecule type" value="Genomic_DNA"/>
</dbReference>
<dbReference type="AlphaFoldDB" id="A0A6A6AFN7"/>
<dbReference type="OrthoDB" id="10668239at2759"/>
<dbReference type="RefSeq" id="XP_033525169.1">
    <property type="nucleotide sequence ID" value="XM_033672821.1"/>
</dbReference>
<evidence type="ECO:0000313" key="1">
    <source>
        <dbReference type="EMBL" id="KAF2130782.1"/>
    </source>
</evidence>
<keyword evidence="2" id="KW-1185">Reference proteome</keyword>
<dbReference type="Proteomes" id="UP000799771">
    <property type="component" value="Unassembled WGS sequence"/>
</dbReference>
<evidence type="ECO:0008006" key="3">
    <source>
        <dbReference type="Google" id="ProtNLM"/>
    </source>
</evidence>
<evidence type="ECO:0000313" key="2">
    <source>
        <dbReference type="Proteomes" id="UP000799771"/>
    </source>
</evidence>
<name>A0A6A6AFN7_9PLEO</name>
<reference evidence="1" key="1">
    <citation type="journal article" date="2020" name="Stud. Mycol.">
        <title>101 Dothideomycetes genomes: a test case for predicting lifestyles and emergence of pathogens.</title>
        <authorList>
            <person name="Haridas S."/>
            <person name="Albert R."/>
            <person name="Binder M."/>
            <person name="Bloem J."/>
            <person name="Labutti K."/>
            <person name="Salamov A."/>
            <person name="Andreopoulos B."/>
            <person name="Baker S."/>
            <person name="Barry K."/>
            <person name="Bills G."/>
            <person name="Bluhm B."/>
            <person name="Cannon C."/>
            <person name="Castanera R."/>
            <person name="Culley D."/>
            <person name="Daum C."/>
            <person name="Ezra D."/>
            <person name="Gonzalez J."/>
            <person name="Henrissat B."/>
            <person name="Kuo A."/>
            <person name="Liang C."/>
            <person name="Lipzen A."/>
            <person name="Lutzoni F."/>
            <person name="Magnuson J."/>
            <person name="Mondo S."/>
            <person name="Nolan M."/>
            <person name="Ohm R."/>
            <person name="Pangilinan J."/>
            <person name="Park H.-J."/>
            <person name="Ramirez L."/>
            <person name="Alfaro M."/>
            <person name="Sun H."/>
            <person name="Tritt A."/>
            <person name="Yoshinaga Y."/>
            <person name="Zwiers L.-H."/>
            <person name="Turgeon B."/>
            <person name="Goodwin S."/>
            <person name="Spatafora J."/>
            <person name="Crous P."/>
            <person name="Grigoriev I."/>
        </authorList>
    </citation>
    <scope>NUCLEOTIDE SEQUENCE</scope>
    <source>
        <strain evidence="1">CBS 119687</strain>
    </source>
</reference>
<organism evidence="1 2">
    <name type="scientific">Dothidotthia symphoricarpi CBS 119687</name>
    <dbReference type="NCBI Taxonomy" id="1392245"/>
    <lineage>
        <taxon>Eukaryota</taxon>
        <taxon>Fungi</taxon>
        <taxon>Dikarya</taxon>
        <taxon>Ascomycota</taxon>
        <taxon>Pezizomycotina</taxon>
        <taxon>Dothideomycetes</taxon>
        <taxon>Pleosporomycetidae</taxon>
        <taxon>Pleosporales</taxon>
        <taxon>Dothidotthiaceae</taxon>
        <taxon>Dothidotthia</taxon>
    </lineage>
</organism>
<accession>A0A6A6AFN7</accession>
<sequence>MVHTTHADGKTLPKSRRILRSTECENETAASVDASTNHQQSIMANPLAPLPDELILEICEQLDDFAHERHARVAFAALARTCRYLYPFGMRYLYRTYSAGSKGPIRGFLQRVFSSTRFSVRPQKIHFDATFRTESSPSTYNSCTNVEELSAKLHGLSLPYEHTWIQLFATIPESIDLGLLILLSRESLQALEITDISGCLSDIAWLDPILHAAHQSSIDLNTNHGFHMLKRITLGATELSTEHVYQIMLLPSLRFFNLDWMSTSSASTVESLPPGSSLVENIHFHVSSVSSDVISGLVAACKTVKSFRYTASSVPSDQLQWYTDVIGALRSHCKTLELLVLDTSHDSFMDLTDRFPPTRVFAEMCVLKHLEINFSVIMGKPIGLFEQRDRARDEDVMWKGFTSLPELLPPNLEVLVLDYERSALPWDIDYDDQLLMLLMSDFDFLRTLHSILINYSHDDAAGEFPLHLWTLEQEFAELDIDFVYNISYYVDEADGMDNIVQGLRALGREGFEMLENFEDMTDGDDVFSPSSIRAELRAASGLEPEEGGFVVQY</sequence>
<protein>
    <recommendedName>
        <fullName evidence="3">F-box domain-containing protein</fullName>
    </recommendedName>
</protein>
<gene>
    <name evidence="1" type="ORF">P153DRAFT_430108</name>
</gene>